<keyword evidence="5" id="KW-1185">Reference proteome</keyword>
<reference evidence="3 6" key="1">
    <citation type="submission" date="2018-01" db="EMBL/GenBank/DDBJ databases">
        <title>Whole genome sequencing of Histamine producing bacteria.</title>
        <authorList>
            <person name="Butler K."/>
        </authorList>
    </citation>
    <scope>NUCLEOTIDE SEQUENCE [LARGE SCALE GENOMIC DNA]</scope>
    <source>
        <strain evidence="4 5">ATCC 51761</strain>
        <strain evidence="3 6">NCIMB 13481</strain>
    </source>
</reference>
<dbReference type="InterPro" id="IPR011335">
    <property type="entry name" value="Restrct_endonuc-II-like"/>
</dbReference>
<evidence type="ECO:0000313" key="4">
    <source>
        <dbReference type="EMBL" id="PSW94567.1"/>
    </source>
</evidence>
<dbReference type="PANTHER" id="PTHR34039">
    <property type="entry name" value="UPF0102 PROTEIN YRAN"/>
    <property type="match status" value="1"/>
</dbReference>
<dbReference type="InterPro" id="IPR003509">
    <property type="entry name" value="UPF0102_YraN-like"/>
</dbReference>
<evidence type="ECO:0000313" key="5">
    <source>
        <dbReference type="Proteomes" id="UP000241190"/>
    </source>
</evidence>
<dbReference type="Proteomes" id="UP000241954">
    <property type="component" value="Unassembled WGS sequence"/>
</dbReference>
<dbReference type="InterPro" id="IPR011856">
    <property type="entry name" value="tRNA_endonuc-like_dom_sf"/>
</dbReference>
<dbReference type="NCBIfam" id="NF009150">
    <property type="entry name" value="PRK12497.1-3"/>
    <property type="match status" value="1"/>
</dbReference>
<dbReference type="PANTHER" id="PTHR34039:SF1">
    <property type="entry name" value="UPF0102 PROTEIN YRAN"/>
    <property type="match status" value="1"/>
</dbReference>
<sequence length="133" mass="15762">MLPTILILLVVIRLPNKRQIGQAYEQMAEQYLCRHHLIPITRNFSCRSGEIDLIMQQGKCLVFIEVKYRTQSHYGSAVEAVNWQKQQKLKRAAFFWMHKNGYSIEHCQFRFDVIAIQGHHHHIEWFTNILVEG</sequence>
<dbReference type="HAMAP" id="MF_00048">
    <property type="entry name" value="UPF0102"/>
    <property type="match status" value="1"/>
</dbReference>
<protein>
    <recommendedName>
        <fullName evidence="2">UPF0102 protein C9I88_10955</fullName>
    </recommendedName>
</protein>
<dbReference type="GO" id="GO:0003676">
    <property type="term" value="F:nucleic acid binding"/>
    <property type="evidence" value="ECO:0007669"/>
    <property type="project" value="InterPro"/>
</dbReference>
<dbReference type="EMBL" id="PYLW01000010">
    <property type="protein sequence ID" value="PSV96749.1"/>
    <property type="molecule type" value="Genomic_DNA"/>
</dbReference>
<dbReference type="SUPFAM" id="SSF52980">
    <property type="entry name" value="Restriction endonuclease-like"/>
    <property type="match status" value="1"/>
</dbReference>
<evidence type="ECO:0000256" key="2">
    <source>
        <dbReference type="HAMAP-Rule" id="MF_00048"/>
    </source>
</evidence>
<evidence type="ECO:0000313" key="3">
    <source>
        <dbReference type="EMBL" id="PSV96749.1"/>
    </source>
</evidence>
<dbReference type="Proteomes" id="UP000241190">
    <property type="component" value="Unassembled WGS sequence"/>
</dbReference>
<dbReference type="Pfam" id="PF02021">
    <property type="entry name" value="UPF0102"/>
    <property type="match status" value="1"/>
</dbReference>
<comment type="caution">
    <text evidence="3">The sequence shown here is derived from an EMBL/GenBank/DDBJ whole genome shotgun (WGS) entry which is preliminary data.</text>
</comment>
<dbReference type="NCBIfam" id="TIGR00252">
    <property type="entry name" value="YraN family protein"/>
    <property type="match status" value="1"/>
</dbReference>
<evidence type="ECO:0000313" key="6">
    <source>
        <dbReference type="Proteomes" id="UP000241954"/>
    </source>
</evidence>
<dbReference type="Gene3D" id="3.40.1350.10">
    <property type="match status" value="1"/>
</dbReference>
<dbReference type="CDD" id="cd20736">
    <property type="entry name" value="PoNe_Nuclease"/>
    <property type="match status" value="1"/>
</dbReference>
<evidence type="ECO:0000256" key="1">
    <source>
        <dbReference type="ARBA" id="ARBA00006738"/>
    </source>
</evidence>
<gene>
    <name evidence="3" type="ORF">C9I88_10955</name>
    <name evidence="4" type="ORF">C9J52_12950</name>
</gene>
<dbReference type="EMBL" id="PYOP01000021">
    <property type="protein sequence ID" value="PSW94567.1"/>
    <property type="molecule type" value="Genomic_DNA"/>
</dbReference>
<organism evidence="3 6">
    <name type="scientific">Photobacterium iliopiscarium</name>
    <dbReference type="NCBI Taxonomy" id="56192"/>
    <lineage>
        <taxon>Bacteria</taxon>
        <taxon>Pseudomonadati</taxon>
        <taxon>Pseudomonadota</taxon>
        <taxon>Gammaproteobacteria</taxon>
        <taxon>Vibrionales</taxon>
        <taxon>Vibrionaceae</taxon>
        <taxon>Photobacterium</taxon>
    </lineage>
</organism>
<dbReference type="OrthoDB" id="9794876at2"/>
<accession>A0A2T3MKI3</accession>
<dbReference type="STRING" id="56192.UB38_13890"/>
<comment type="similarity">
    <text evidence="1 2">Belongs to the UPF0102 family.</text>
</comment>
<name>A0A2T3MKI3_9GAMM</name>
<proteinExistence type="inferred from homology"/>
<dbReference type="AlphaFoldDB" id="A0A2T3MKI3"/>